<dbReference type="AlphaFoldDB" id="A0A848MG59"/>
<feature type="short sequence motif" description="TonB C-terminal box" evidence="12">
    <location>
        <begin position="783"/>
        <end position="800"/>
    </location>
</feature>
<accession>A0A848MG59</accession>
<evidence type="ECO:0000256" key="10">
    <source>
        <dbReference type="ARBA" id="ARBA00023237"/>
    </source>
</evidence>
<dbReference type="RefSeq" id="WP_169402026.1">
    <property type="nucleotide sequence ID" value="NZ_JAADJU010000002.1"/>
</dbReference>
<dbReference type="Gene3D" id="2.40.170.20">
    <property type="entry name" value="TonB-dependent receptor, beta-barrel domain"/>
    <property type="match status" value="1"/>
</dbReference>
<keyword evidence="10 11" id="KW-0998">Cell outer membrane</keyword>
<comment type="subcellular location">
    <subcellularLocation>
        <location evidence="1 11">Cell outer membrane</location>
        <topology evidence="1 11">Multi-pass membrane protein</topology>
    </subcellularLocation>
</comment>
<evidence type="ECO:0000256" key="7">
    <source>
        <dbReference type="ARBA" id="ARBA00023077"/>
    </source>
</evidence>
<dbReference type="PROSITE" id="PS01156">
    <property type="entry name" value="TONB_DEPENDENT_REC_2"/>
    <property type="match status" value="1"/>
</dbReference>
<dbReference type="InterPro" id="IPR000531">
    <property type="entry name" value="Beta-barrel_TonB"/>
</dbReference>
<dbReference type="Pfam" id="PF00593">
    <property type="entry name" value="TonB_dep_Rec_b-barrel"/>
    <property type="match status" value="1"/>
</dbReference>
<reference evidence="18 19" key="1">
    <citation type="submission" date="2020-01" db="EMBL/GenBank/DDBJ databases">
        <authorList>
            <person name="Lee S.D."/>
        </authorList>
    </citation>
    <scope>NUCLEOTIDE SEQUENCE [LARGE SCALE GENOMIC DNA]</scope>
    <source>
        <strain evidence="18 19">SAP-1</strain>
    </source>
</reference>
<evidence type="ECO:0000256" key="13">
    <source>
        <dbReference type="RuleBase" id="RU003357"/>
    </source>
</evidence>
<dbReference type="GO" id="GO:0009279">
    <property type="term" value="C:cell outer membrane"/>
    <property type="evidence" value="ECO:0007669"/>
    <property type="project" value="UniProtKB-SubCell"/>
</dbReference>
<dbReference type="Pfam" id="PF07715">
    <property type="entry name" value="Plug"/>
    <property type="match status" value="1"/>
</dbReference>
<dbReference type="Proteomes" id="UP000585363">
    <property type="component" value="Unassembled WGS sequence"/>
</dbReference>
<dbReference type="PANTHER" id="PTHR30069">
    <property type="entry name" value="TONB-DEPENDENT OUTER MEMBRANE RECEPTOR"/>
    <property type="match status" value="1"/>
</dbReference>
<dbReference type="EMBL" id="JAADJU010000002">
    <property type="protein sequence ID" value="NMP26346.1"/>
    <property type="molecule type" value="Genomic_DNA"/>
</dbReference>
<keyword evidence="5 11" id="KW-0812">Transmembrane</keyword>
<evidence type="ECO:0000259" key="16">
    <source>
        <dbReference type="Pfam" id="PF00593"/>
    </source>
</evidence>
<feature type="chain" id="PRO_5032535036" evidence="15">
    <location>
        <begin position="29"/>
        <end position="800"/>
    </location>
</feature>
<keyword evidence="9 18" id="KW-0675">Receptor</keyword>
<evidence type="ECO:0000256" key="11">
    <source>
        <dbReference type="PROSITE-ProRule" id="PRU01360"/>
    </source>
</evidence>
<evidence type="ECO:0000313" key="19">
    <source>
        <dbReference type="Proteomes" id="UP000585363"/>
    </source>
</evidence>
<reference evidence="18 19" key="2">
    <citation type="submission" date="2020-06" db="EMBL/GenBank/DDBJ databases">
        <title>Polyphasic characterization of a Rahnella strain isolated from tree sap.</title>
        <authorList>
            <person name="Kim I.S."/>
        </authorList>
    </citation>
    <scope>NUCLEOTIDE SEQUENCE [LARGE SCALE GENOMIC DNA]</scope>
    <source>
        <strain evidence="18 19">SAP-1</strain>
    </source>
</reference>
<evidence type="ECO:0000256" key="8">
    <source>
        <dbReference type="ARBA" id="ARBA00023136"/>
    </source>
</evidence>
<evidence type="ECO:0000313" key="18">
    <source>
        <dbReference type="EMBL" id="NMP26346.1"/>
    </source>
</evidence>
<feature type="domain" description="TonB-dependent receptor-like beta-barrel" evidence="16">
    <location>
        <begin position="351"/>
        <end position="757"/>
    </location>
</feature>
<keyword evidence="3 11" id="KW-0813">Transport</keyword>
<gene>
    <name evidence="18" type="ORF">GW590_05640</name>
</gene>
<name>A0A848MG59_9GAMM</name>
<evidence type="ECO:0000256" key="12">
    <source>
        <dbReference type="PROSITE-ProRule" id="PRU10144"/>
    </source>
</evidence>
<keyword evidence="6 15" id="KW-0732">Signal</keyword>
<evidence type="ECO:0000256" key="1">
    <source>
        <dbReference type="ARBA" id="ARBA00004571"/>
    </source>
</evidence>
<evidence type="ECO:0000256" key="9">
    <source>
        <dbReference type="ARBA" id="ARBA00023170"/>
    </source>
</evidence>
<evidence type="ECO:0000256" key="4">
    <source>
        <dbReference type="ARBA" id="ARBA00022452"/>
    </source>
</evidence>
<feature type="signal peptide" evidence="15">
    <location>
        <begin position="1"/>
        <end position="28"/>
    </location>
</feature>
<dbReference type="InterPro" id="IPR037066">
    <property type="entry name" value="Plug_dom_sf"/>
</dbReference>
<protein>
    <submittedName>
        <fullName evidence="18">TonB-dependent receptor</fullName>
    </submittedName>
</protein>
<feature type="compositionally biased region" description="Basic and acidic residues" evidence="14">
    <location>
        <begin position="43"/>
        <end position="58"/>
    </location>
</feature>
<keyword evidence="8 11" id="KW-0472">Membrane</keyword>
<keyword evidence="19" id="KW-1185">Reference proteome</keyword>
<dbReference type="PANTHER" id="PTHR30069:SF29">
    <property type="entry name" value="HEMOGLOBIN AND HEMOGLOBIN-HAPTOGLOBIN-BINDING PROTEIN 1-RELATED"/>
    <property type="match status" value="1"/>
</dbReference>
<dbReference type="PROSITE" id="PS52016">
    <property type="entry name" value="TONB_DEPENDENT_REC_3"/>
    <property type="match status" value="1"/>
</dbReference>
<sequence>MSTHKGTRPLNSLLCLSLIASSILNAVAAENSSAIPPLVAKGASHDKTPPAAAKKSETGEEMTVLSPKVEKKAGTATHISAADMQRSGGNDFGTIMRYQPLVSAPHSAGGSSAGKSGFDRSGYSSYNIRGMEGNRVGIDVDGIPLPNATGRSYVGRTGLGTFGIGRDYLDPYMYEGIDIQSGTTAADNANSSIGGSVSFQPKSADNYLSPNKHHYFGYQSDYDSANRNWHNGLTVAGGDEILRGIFVLSQRNGQQTRNNSGSVSAFPANWHSTALLSSAIWQPNDEHQFTASADYYDKTLNSRLDTWNTAGSAVLGNAQQQSDTRRWSLSLKDRWTPSNFSAIDQLDTRVYMQNAQAHDDTYMPTTSAGDYQSVKSDYNTRTYGFETRAAKEWGIHHFSAGLNGKQINTQRPFSQDPPSSVYTVIMQPEANSRSYQLGGFVQDKMTWDVGGHDLSLVPALRAVYQHTKASNFDSLSSGALSADEAAALYGGSNSDTQILPSLSLLYDLSPTLTAYLQYKRGAQFPDASNLYGTWNLGSTYAGTQQYALIGNNDLKTETSNSFEMGLKGEATPGVTFSGSVFYTSYKNFIAYNRYTRSANPDIFGNIPGNIYIAYQAANRDRAYIYGGELTSKINYGTWYQQLNGLSTTVAVGYNQGKSKSSYSGDKYVDLDSVAPMKLVIGMAWDDPSQVYGTAITTTFQRGKRAEATNRETYSNNGSALTDATNTYMRIPGYGLVDLTAYYRVTPTVKISGGIYNLTDRKYWDYLSSRDIENTTNQDKQNQALAVEPGRSFQLGVNVDF</sequence>
<comment type="similarity">
    <text evidence="2">Belongs to the TonB-dependent receptor family. Hemoglobin/haptoglobin binding protein subfamily.</text>
</comment>
<proteinExistence type="inferred from homology"/>
<feature type="region of interest" description="Disordered" evidence="14">
    <location>
        <begin position="39"/>
        <end position="64"/>
    </location>
</feature>
<evidence type="ECO:0000256" key="15">
    <source>
        <dbReference type="SAM" id="SignalP"/>
    </source>
</evidence>
<feature type="domain" description="TonB-dependent receptor plug" evidence="17">
    <location>
        <begin position="70"/>
        <end position="195"/>
    </location>
</feature>
<keyword evidence="4 11" id="KW-1134">Transmembrane beta strand</keyword>
<evidence type="ECO:0000256" key="14">
    <source>
        <dbReference type="SAM" id="MobiDB-lite"/>
    </source>
</evidence>
<dbReference type="InterPro" id="IPR012910">
    <property type="entry name" value="Plug_dom"/>
</dbReference>
<evidence type="ECO:0000256" key="2">
    <source>
        <dbReference type="ARBA" id="ARBA00008143"/>
    </source>
</evidence>
<dbReference type="InterPro" id="IPR036942">
    <property type="entry name" value="Beta-barrel_TonB_sf"/>
</dbReference>
<comment type="caution">
    <text evidence="18">The sequence shown here is derived from an EMBL/GenBank/DDBJ whole genome shotgun (WGS) entry which is preliminary data.</text>
</comment>
<organism evidence="18 19">
    <name type="scientific">Rouxiella aceris</name>
    <dbReference type="NCBI Taxonomy" id="2703884"/>
    <lineage>
        <taxon>Bacteria</taxon>
        <taxon>Pseudomonadati</taxon>
        <taxon>Pseudomonadota</taxon>
        <taxon>Gammaproteobacteria</taxon>
        <taxon>Enterobacterales</taxon>
        <taxon>Yersiniaceae</taxon>
        <taxon>Rouxiella</taxon>
    </lineage>
</organism>
<keyword evidence="7 13" id="KW-0798">TonB box</keyword>
<dbReference type="CDD" id="cd01347">
    <property type="entry name" value="ligand_gated_channel"/>
    <property type="match status" value="1"/>
</dbReference>
<dbReference type="GO" id="GO:0044718">
    <property type="term" value="P:siderophore transmembrane transport"/>
    <property type="evidence" value="ECO:0007669"/>
    <property type="project" value="TreeGrafter"/>
</dbReference>
<dbReference type="InterPro" id="IPR010917">
    <property type="entry name" value="TonB_rcpt_CS"/>
</dbReference>
<dbReference type="GO" id="GO:0015344">
    <property type="term" value="F:siderophore uptake transmembrane transporter activity"/>
    <property type="evidence" value="ECO:0007669"/>
    <property type="project" value="TreeGrafter"/>
</dbReference>
<dbReference type="InterPro" id="IPR039426">
    <property type="entry name" value="TonB-dep_rcpt-like"/>
</dbReference>
<evidence type="ECO:0000256" key="5">
    <source>
        <dbReference type="ARBA" id="ARBA00022692"/>
    </source>
</evidence>
<dbReference type="Gene3D" id="2.170.130.10">
    <property type="entry name" value="TonB-dependent receptor, plug domain"/>
    <property type="match status" value="1"/>
</dbReference>
<evidence type="ECO:0000256" key="3">
    <source>
        <dbReference type="ARBA" id="ARBA00022448"/>
    </source>
</evidence>
<evidence type="ECO:0000259" key="17">
    <source>
        <dbReference type="Pfam" id="PF07715"/>
    </source>
</evidence>
<evidence type="ECO:0000256" key="6">
    <source>
        <dbReference type="ARBA" id="ARBA00022729"/>
    </source>
</evidence>
<dbReference type="SUPFAM" id="SSF56935">
    <property type="entry name" value="Porins"/>
    <property type="match status" value="1"/>
</dbReference>